<dbReference type="InParanoid" id="E9HP44"/>
<dbReference type="KEGG" id="dpx:DAPPUDRAFT_263107"/>
<accession>E9HP44</accession>
<proteinExistence type="predicted"/>
<dbReference type="HOGENOM" id="CLU_117335_0_0_1"/>
<name>E9HP44_DAPPU</name>
<keyword evidence="2" id="KW-1185">Reference proteome</keyword>
<reference evidence="1 2" key="1">
    <citation type="journal article" date="2011" name="Science">
        <title>The ecoresponsive genome of Daphnia pulex.</title>
        <authorList>
            <person name="Colbourne J.K."/>
            <person name="Pfrender M.E."/>
            <person name="Gilbert D."/>
            <person name="Thomas W.K."/>
            <person name="Tucker A."/>
            <person name="Oakley T.H."/>
            <person name="Tokishita S."/>
            <person name="Aerts A."/>
            <person name="Arnold G.J."/>
            <person name="Basu M.K."/>
            <person name="Bauer D.J."/>
            <person name="Caceres C.E."/>
            <person name="Carmel L."/>
            <person name="Casola C."/>
            <person name="Choi J.H."/>
            <person name="Detter J.C."/>
            <person name="Dong Q."/>
            <person name="Dusheyko S."/>
            <person name="Eads B.D."/>
            <person name="Frohlich T."/>
            <person name="Geiler-Samerotte K.A."/>
            <person name="Gerlach D."/>
            <person name="Hatcher P."/>
            <person name="Jogdeo S."/>
            <person name="Krijgsveld J."/>
            <person name="Kriventseva E.V."/>
            <person name="Kultz D."/>
            <person name="Laforsch C."/>
            <person name="Lindquist E."/>
            <person name="Lopez J."/>
            <person name="Manak J.R."/>
            <person name="Muller J."/>
            <person name="Pangilinan J."/>
            <person name="Patwardhan R.P."/>
            <person name="Pitluck S."/>
            <person name="Pritham E.J."/>
            <person name="Rechtsteiner A."/>
            <person name="Rho M."/>
            <person name="Rogozin I.B."/>
            <person name="Sakarya O."/>
            <person name="Salamov A."/>
            <person name="Schaack S."/>
            <person name="Shapiro H."/>
            <person name="Shiga Y."/>
            <person name="Skalitzky C."/>
            <person name="Smith Z."/>
            <person name="Souvorov A."/>
            <person name="Sung W."/>
            <person name="Tang Z."/>
            <person name="Tsuchiya D."/>
            <person name="Tu H."/>
            <person name="Vos H."/>
            <person name="Wang M."/>
            <person name="Wolf Y.I."/>
            <person name="Yamagata H."/>
            <person name="Yamada T."/>
            <person name="Ye Y."/>
            <person name="Shaw J.R."/>
            <person name="Andrews J."/>
            <person name="Crease T.J."/>
            <person name="Tang H."/>
            <person name="Lucas S.M."/>
            <person name="Robertson H.M."/>
            <person name="Bork P."/>
            <person name="Koonin E.V."/>
            <person name="Zdobnov E.M."/>
            <person name="Grigoriev I.V."/>
            <person name="Lynch M."/>
            <person name="Boore J.L."/>
        </authorList>
    </citation>
    <scope>NUCLEOTIDE SEQUENCE [LARGE SCALE GENOMIC DNA]</scope>
</reference>
<gene>
    <name evidence="1" type="ORF">DAPPUDRAFT_263107</name>
</gene>
<evidence type="ECO:0000313" key="1">
    <source>
        <dbReference type="EMBL" id="EFX66499.1"/>
    </source>
</evidence>
<dbReference type="Proteomes" id="UP000000305">
    <property type="component" value="Unassembled WGS sequence"/>
</dbReference>
<dbReference type="AlphaFoldDB" id="E9HP44"/>
<sequence length="169" mass="20028">MLLQKSKLDARVIKKGLYSPLYIELHNKILTATKRRECEDIFISLLEEELQQIRNAMGKVYQGTYHGKTNDRHSKKWIRTYKAMKEKLAKELARKYQAFVEKVLETMLDEIVETVVIPFYDRFKLKDIIKHYTRIRDQDYSSTADYSATAYYSTISTPSSHFANYYTFV</sequence>
<evidence type="ECO:0000313" key="2">
    <source>
        <dbReference type="Proteomes" id="UP000000305"/>
    </source>
</evidence>
<dbReference type="EMBL" id="GL732702">
    <property type="protein sequence ID" value="EFX66499.1"/>
    <property type="molecule type" value="Genomic_DNA"/>
</dbReference>
<organism evidence="1 2">
    <name type="scientific">Daphnia pulex</name>
    <name type="common">Water flea</name>
    <dbReference type="NCBI Taxonomy" id="6669"/>
    <lineage>
        <taxon>Eukaryota</taxon>
        <taxon>Metazoa</taxon>
        <taxon>Ecdysozoa</taxon>
        <taxon>Arthropoda</taxon>
        <taxon>Crustacea</taxon>
        <taxon>Branchiopoda</taxon>
        <taxon>Diplostraca</taxon>
        <taxon>Cladocera</taxon>
        <taxon>Anomopoda</taxon>
        <taxon>Daphniidae</taxon>
        <taxon>Daphnia</taxon>
    </lineage>
</organism>
<protein>
    <submittedName>
        <fullName evidence="1">Uncharacterized protein</fullName>
    </submittedName>
</protein>